<dbReference type="InterPro" id="IPR013332">
    <property type="entry name" value="KPR_N"/>
</dbReference>
<dbReference type="InterPro" id="IPR051402">
    <property type="entry name" value="KPR-Related"/>
</dbReference>
<dbReference type="NCBIfam" id="TIGR00745">
    <property type="entry name" value="apbA_panE"/>
    <property type="match status" value="1"/>
</dbReference>
<keyword evidence="4" id="KW-0566">Pantothenate biosynthesis</keyword>
<comment type="catalytic activity">
    <reaction evidence="4">
        <text>(R)-pantoate + NADP(+) = 2-dehydropantoate + NADPH + H(+)</text>
        <dbReference type="Rhea" id="RHEA:16233"/>
        <dbReference type="ChEBI" id="CHEBI:11561"/>
        <dbReference type="ChEBI" id="CHEBI:15378"/>
        <dbReference type="ChEBI" id="CHEBI:15980"/>
        <dbReference type="ChEBI" id="CHEBI:57783"/>
        <dbReference type="ChEBI" id="CHEBI:58349"/>
        <dbReference type="EC" id="1.1.1.169"/>
    </reaction>
</comment>
<dbReference type="Gene3D" id="1.10.1040.10">
    <property type="entry name" value="N-(1-d-carboxylethyl)-l-norvaline Dehydrogenase, domain 2"/>
    <property type="match status" value="1"/>
</dbReference>
<dbReference type="InterPro" id="IPR008927">
    <property type="entry name" value="6-PGluconate_DH-like_C_sf"/>
</dbReference>
<keyword evidence="8" id="KW-1185">Reference proteome</keyword>
<evidence type="ECO:0000256" key="3">
    <source>
        <dbReference type="ARBA" id="ARBA00023002"/>
    </source>
</evidence>
<dbReference type="SUPFAM" id="SSF51735">
    <property type="entry name" value="NAD(P)-binding Rossmann-fold domains"/>
    <property type="match status" value="1"/>
</dbReference>
<evidence type="ECO:0000259" key="6">
    <source>
        <dbReference type="Pfam" id="PF08546"/>
    </source>
</evidence>
<dbReference type="Proteomes" id="UP001524502">
    <property type="component" value="Unassembled WGS sequence"/>
</dbReference>
<organism evidence="7 8">
    <name type="scientific">Anaerovorax odorimutans</name>
    <dbReference type="NCBI Taxonomy" id="109327"/>
    <lineage>
        <taxon>Bacteria</taxon>
        <taxon>Bacillati</taxon>
        <taxon>Bacillota</taxon>
        <taxon>Clostridia</taxon>
        <taxon>Peptostreptococcales</taxon>
        <taxon>Anaerovoracaceae</taxon>
        <taxon>Anaerovorax</taxon>
    </lineage>
</organism>
<comment type="caution">
    <text evidence="7">The sequence shown here is derived from an EMBL/GenBank/DDBJ whole genome shotgun (WGS) entry which is preliminary data.</text>
</comment>
<evidence type="ECO:0000256" key="1">
    <source>
        <dbReference type="ARBA" id="ARBA00007870"/>
    </source>
</evidence>
<comment type="similarity">
    <text evidence="1 4">Belongs to the ketopantoate reductase family.</text>
</comment>
<sequence length="303" mass="34331">MCRIAIIGMGALGVMYAQRFTETLGSAQVAVLADGERIKRYEKDGFFCNGKACEFTYRTPEQLKEAPELLIFAVKYRGLAAAIETVRDCVGENTLILSLLNGISSEEMLIEAFGEEKVVYCVAQKMDAQKSGNQARYVNMGELAVGELHGGMTPRVRRVREILDQAQIPCVLPEDMEQLMWSKLLCNTGVNQTTMIFEGCYEMVQRPGKERDLMIEAMKEVIAVARARGINLTERDMEEWMAVLDQLDPKGETSMRQDGRHRRKTEVELFSGTIRRLGREMGIATPVNDQYYRKIKEMEAEWS</sequence>
<protein>
    <recommendedName>
        <fullName evidence="4">2-dehydropantoate 2-reductase</fullName>
        <ecNumber evidence="4">1.1.1.169</ecNumber>
    </recommendedName>
    <alternativeName>
        <fullName evidence="4">Ketopantoate reductase</fullName>
    </alternativeName>
</protein>
<dbReference type="InterPro" id="IPR013328">
    <property type="entry name" value="6PGD_dom2"/>
</dbReference>
<dbReference type="InterPro" id="IPR013752">
    <property type="entry name" value="KPA_reductase"/>
</dbReference>
<gene>
    <name evidence="7" type="ORF">NE619_12670</name>
</gene>
<dbReference type="SUPFAM" id="SSF48179">
    <property type="entry name" value="6-phosphogluconate dehydrogenase C-terminal domain-like"/>
    <property type="match status" value="1"/>
</dbReference>
<dbReference type="InterPro" id="IPR036291">
    <property type="entry name" value="NAD(P)-bd_dom_sf"/>
</dbReference>
<dbReference type="PANTHER" id="PTHR21708">
    <property type="entry name" value="PROBABLE 2-DEHYDROPANTOATE 2-REDUCTASE"/>
    <property type="match status" value="1"/>
</dbReference>
<evidence type="ECO:0000259" key="5">
    <source>
        <dbReference type="Pfam" id="PF02558"/>
    </source>
</evidence>
<accession>A0ABT1RQW7</accession>
<keyword evidence="2 4" id="KW-0521">NADP</keyword>
<feature type="domain" description="Ketopantoate reductase N-terminal" evidence="5">
    <location>
        <begin position="4"/>
        <end position="148"/>
    </location>
</feature>
<evidence type="ECO:0000313" key="7">
    <source>
        <dbReference type="EMBL" id="MCQ4637580.1"/>
    </source>
</evidence>
<dbReference type="RefSeq" id="WP_256132767.1">
    <property type="nucleotide sequence ID" value="NZ_JANFXK010000014.1"/>
</dbReference>
<dbReference type="Pfam" id="PF08546">
    <property type="entry name" value="ApbA_C"/>
    <property type="match status" value="1"/>
</dbReference>
<feature type="domain" description="Ketopantoate reductase C-terminal" evidence="6">
    <location>
        <begin position="175"/>
        <end position="299"/>
    </location>
</feature>
<comment type="pathway">
    <text evidence="4">Cofactor biosynthesis; (R)-pantothenate biosynthesis; (R)-pantoate from 3-methyl-2-oxobutanoate: step 2/2.</text>
</comment>
<dbReference type="EC" id="1.1.1.169" evidence="4"/>
<dbReference type="PANTHER" id="PTHR21708:SF26">
    <property type="entry name" value="2-DEHYDROPANTOATE 2-REDUCTASE"/>
    <property type="match status" value="1"/>
</dbReference>
<evidence type="ECO:0000313" key="8">
    <source>
        <dbReference type="Proteomes" id="UP001524502"/>
    </source>
</evidence>
<dbReference type="InterPro" id="IPR003710">
    <property type="entry name" value="ApbA"/>
</dbReference>
<evidence type="ECO:0000256" key="2">
    <source>
        <dbReference type="ARBA" id="ARBA00022857"/>
    </source>
</evidence>
<comment type="function">
    <text evidence="4">Catalyzes the NADPH-dependent reduction of ketopantoate into pantoic acid.</text>
</comment>
<name>A0ABT1RQW7_9FIRM</name>
<evidence type="ECO:0000256" key="4">
    <source>
        <dbReference type="RuleBase" id="RU362068"/>
    </source>
</evidence>
<reference evidence="7 8" key="1">
    <citation type="submission" date="2022-06" db="EMBL/GenBank/DDBJ databases">
        <title>Isolation of gut microbiota from human fecal samples.</title>
        <authorList>
            <person name="Pamer E.G."/>
            <person name="Barat B."/>
            <person name="Waligurski E."/>
            <person name="Medina S."/>
            <person name="Paddock L."/>
            <person name="Mostad J."/>
        </authorList>
    </citation>
    <scope>NUCLEOTIDE SEQUENCE [LARGE SCALE GENOMIC DNA]</scope>
    <source>
        <strain evidence="7 8">SL.3.17</strain>
    </source>
</reference>
<dbReference type="Pfam" id="PF02558">
    <property type="entry name" value="ApbA"/>
    <property type="match status" value="1"/>
</dbReference>
<dbReference type="EMBL" id="JANFXK010000014">
    <property type="protein sequence ID" value="MCQ4637580.1"/>
    <property type="molecule type" value="Genomic_DNA"/>
</dbReference>
<proteinExistence type="inferred from homology"/>
<keyword evidence="3 4" id="KW-0560">Oxidoreductase</keyword>
<dbReference type="Gene3D" id="3.40.50.720">
    <property type="entry name" value="NAD(P)-binding Rossmann-like Domain"/>
    <property type="match status" value="1"/>
</dbReference>